<evidence type="ECO:0000313" key="1">
    <source>
        <dbReference type="EMBL" id="MEO1759616.1"/>
    </source>
</evidence>
<sequence length="94" mass="10207">MNERIHAQIASGEIAALTLDTSIFERAGLALESGLLAQLVQFRNSDIKLVLAGTVANEVRRHLVENAEKAMAALHAALRETARHQVCPLTFSSE</sequence>
<proteinExistence type="predicted"/>
<dbReference type="RefSeq" id="WP_041766518.1">
    <property type="nucleotide sequence ID" value="NZ_JAKUCO010000087.1"/>
</dbReference>
<evidence type="ECO:0000313" key="2">
    <source>
        <dbReference type="Proteomes" id="UP001462961"/>
    </source>
</evidence>
<evidence type="ECO:0008006" key="3">
    <source>
        <dbReference type="Google" id="ProtNLM"/>
    </source>
</evidence>
<keyword evidence="2" id="KW-1185">Reference proteome</keyword>
<organism evidence="1 2">
    <name type="scientific">Paraburkholderia caribensis</name>
    <dbReference type="NCBI Taxonomy" id="75105"/>
    <lineage>
        <taxon>Bacteria</taxon>
        <taxon>Pseudomonadati</taxon>
        <taxon>Pseudomonadota</taxon>
        <taxon>Betaproteobacteria</taxon>
        <taxon>Burkholderiales</taxon>
        <taxon>Burkholderiaceae</taxon>
        <taxon>Paraburkholderia</taxon>
    </lineage>
</organism>
<dbReference type="Proteomes" id="UP001462961">
    <property type="component" value="Unassembled WGS sequence"/>
</dbReference>
<accession>A0ABV0EBG4</accession>
<comment type="caution">
    <text evidence="1">The sequence shown here is derived from an EMBL/GenBank/DDBJ whole genome shotgun (WGS) entry which is preliminary data.</text>
</comment>
<gene>
    <name evidence="1" type="ORF">VOI32_37785</name>
</gene>
<name>A0ABV0EBG4_9BURK</name>
<reference evidence="1 2" key="1">
    <citation type="submission" date="2024-01" db="EMBL/GenBank/DDBJ databases">
        <title>The diversity of rhizobia nodulating Mimosa spp. in eleven states of Brazil covering several biomes is determined by host plant, location, and edaphic factors.</title>
        <authorList>
            <person name="Rouws L."/>
            <person name="Barauna A."/>
            <person name="Beukes C."/>
            <person name="De Faria S.M."/>
            <person name="Gross E."/>
            <person name="Dos Reis Junior F.B."/>
            <person name="Simon M."/>
            <person name="Maluk M."/>
            <person name="Odee D.W."/>
            <person name="Kenicer G."/>
            <person name="Young J.P.W."/>
            <person name="Reis V.M."/>
            <person name="Zilli J."/>
            <person name="James E.K."/>
        </authorList>
    </citation>
    <scope>NUCLEOTIDE SEQUENCE [LARGE SCALE GENOMIC DNA]</scope>
    <source>
        <strain evidence="1 2">JHI1651</strain>
    </source>
</reference>
<dbReference type="EMBL" id="JAYLVJ010000083">
    <property type="protein sequence ID" value="MEO1759616.1"/>
    <property type="molecule type" value="Genomic_DNA"/>
</dbReference>
<protein>
    <recommendedName>
        <fullName evidence="3">DUF4935 domain-containing protein</fullName>
    </recommendedName>
</protein>